<dbReference type="HOGENOM" id="CLU_934676_0_0_1"/>
<evidence type="ECO:0000313" key="3">
    <source>
        <dbReference type="Proteomes" id="UP000008711"/>
    </source>
</evidence>
<feature type="compositionally biased region" description="Acidic residues" evidence="1">
    <location>
        <begin position="171"/>
        <end position="182"/>
    </location>
</feature>
<dbReference type="AlphaFoldDB" id="B3NY37"/>
<reference evidence="2 3" key="1">
    <citation type="journal article" date="2007" name="Nature">
        <title>Evolution of genes and genomes on the Drosophila phylogeny.</title>
        <authorList>
            <consortium name="Drosophila 12 Genomes Consortium"/>
            <person name="Clark A.G."/>
            <person name="Eisen M.B."/>
            <person name="Smith D.R."/>
            <person name="Bergman C.M."/>
            <person name="Oliver B."/>
            <person name="Markow T.A."/>
            <person name="Kaufman T.C."/>
            <person name="Kellis M."/>
            <person name="Gelbart W."/>
            <person name="Iyer V.N."/>
            <person name="Pollard D.A."/>
            <person name="Sackton T.B."/>
            <person name="Larracuente A.M."/>
            <person name="Singh N.D."/>
            <person name="Abad J.P."/>
            <person name="Abt D.N."/>
            <person name="Adryan B."/>
            <person name="Aguade M."/>
            <person name="Akashi H."/>
            <person name="Anderson W.W."/>
            <person name="Aquadro C.F."/>
            <person name="Ardell D.H."/>
            <person name="Arguello R."/>
            <person name="Artieri C.G."/>
            <person name="Barbash D.A."/>
            <person name="Barker D."/>
            <person name="Barsanti P."/>
            <person name="Batterham P."/>
            <person name="Batzoglou S."/>
            <person name="Begun D."/>
            <person name="Bhutkar A."/>
            <person name="Blanco E."/>
            <person name="Bosak S.A."/>
            <person name="Bradley R.K."/>
            <person name="Brand A.D."/>
            <person name="Brent M.R."/>
            <person name="Brooks A.N."/>
            <person name="Brown R.H."/>
            <person name="Butlin R.K."/>
            <person name="Caggese C."/>
            <person name="Calvi B.R."/>
            <person name="Bernardo de Carvalho A."/>
            <person name="Caspi A."/>
            <person name="Castrezana S."/>
            <person name="Celniker S.E."/>
            <person name="Chang J.L."/>
            <person name="Chapple C."/>
            <person name="Chatterji S."/>
            <person name="Chinwalla A."/>
            <person name="Civetta A."/>
            <person name="Clifton S.W."/>
            <person name="Comeron J.M."/>
            <person name="Costello J.C."/>
            <person name="Coyne J.A."/>
            <person name="Daub J."/>
            <person name="David R.G."/>
            <person name="Delcher A.L."/>
            <person name="Delehaunty K."/>
            <person name="Do C.B."/>
            <person name="Ebling H."/>
            <person name="Edwards K."/>
            <person name="Eickbush T."/>
            <person name="Evans J.D."/>
            <person name="Filipski A."/>
            <person name="Findeiss S."/>
            <person name="Freyhult E."/>
            <person name="Fulton L."/>
            <person name="Fulton R."/>
            <person name="Garcia A.C."/>
            <person name="Gardiner A."/>
            <person name="Garfield D.A."/>
            <person name="Garvin B.E."/>
            <person name="Gibson G."/>
            <person name="Gilbert D."/>
            <person name="Gnerre S."/>
            <person name="Godfrey J."/>
            <person name="Good R."/>
            <person name="Gotea V."/>
            <person name="Gravely B."/>
            <person name="Greenberg A.J."/>
            <person name="Griffiths-Jones S."/>
            <person name="Gross S."/>
            <person name="Guigo R."/>
            <person name="Gustafson E.A."/>
            <person name="Haerty W."/>
            <person name="Hahn M.W."/>
            <person name="Halligan D.L."/>
            <person name="Halpern A.L."/>
            <person name="Halter G.M."/>
            <person name="Han M.V."/>
            <person name="Heger A."/>
            <person name="Hillier L."/>
            <person name="Hinrichs A.S."/>
            <person name="Holmes I."/>
            <person name="Hoskins R.A."/>
            <person name="Hubisz M.J."/>
            <person name="Hultmark D."/>
            <person name="Huntley M.A."/>
            <person name="Jaffe D.B."/>
            <person name="Jagadeeshan S."/>
            <person name="Jeck W.R."/>
            <person name="Johnson J."/>
            <person name="Jones C.D."/>
            <person name="Jordan W.C."/>
            <person name="Karpen G.H."/>
            <person name="Kataoka E."/>
            <person name="Keightley P.D."/>
            <person name="Kheradpour P."/>
            <person name="Kirkness E.F."/>
            <person name="Koerich L.B."/>
            <person name="Kristiansen K."/>
            <person name="Kudrna D."/>
            <person name="Kulathinal R.J."/>
            <person name="Kumar S."/>
            <person name="Kwok R."/>
            <person name="Lander E."/>
            <person name="Langley C.H."/>
            <person name="Lapoint R."/>
            <person name="Lazzaro B.P."/>
            <person name="Lee S.J."/>
            <person name="Levesque L."/>
            <person name="Li R."/>
            <person name="Lin C.F."/>
            <person name="Lin M.F."/>
            <person name="Lindblad-Toh K."/>
            <person name="Llopart A."/>
            <person name="Long M."/>
            <person name="Low L."/>
            <person name="Lozovsky E."/>
            <person name="Lu J."/>
            <person name="Luo M."/>
            <person name="Machado C.A."/>
            <person name="Makalowski W."/>
            <person name="Marzo M."/>
            <person name="Matsuda M."/>
            <person name="Matzkin L."/>
            <person name="McAllister B."/>
            <person name="McBride C.S."/>
            <person name="McKernan B."/>
            <person name="McKernan K."/>
            <person name="Mendez-Lago M."/>
            <person name="Minx P."/>
            <person name="Mollenhauer M.U."/>
            <person name="Montooth K."/>
            <person name="Mount S.M."/>
            <person name="Mu X."/>
            <person name="Myers E."/>
            <person name="Negre B."/>
            <person name="Newfeld S."/>
            <person name="Nielsen R."/>
            <person name="Noor M.A."/>
            <person name="O'Grady P."/>
            <person name="Pachter L."/>
            <person name="Papaceit M."/>
            <person name="Parisi M.J."/>
            <person name="Parisi M."/>
            <person name="Parts L."/>
            <person name="Pedersen J.S."/>
            <person name="Pesole G."/>
            <person name="Phillippy A.M."/>
            <person name="Ponting C.P."/>
            <person name="Pop M."/>
            <person name="Porcelli D."/>
            <person name="Powell J.R."/>
            <person name="Prohaska S."/>
            <person name="Pruitt K."/>
            <person name="Puig M."/>
            <person name="Quesneville H."/>
            <person name="Ram K.R."/>
            <person name="Rand D."/>
            <person name="Rasmussen M.D."/>
            <person name="Reed L.K."/>
            <person name="Reenan R."/>
            <person name="Reily A."/>
            <person name="Remington K.A."/>
            <person name="Rieger T.T."/>
            <person name="Ritchie M.G."/>
            <person name="Robin C."/>
            <person name="Rogers Y.H."/>
            <person name="Rohde C."/>
            <person name="Rozas J."/>
            <person name="Rubenfield M.J."/>
            <person name="Ruiz A."/>
            <person name="Russo S."/>
            <person name="Salzberg S.L."/>
            <person name="Sanchez-Gracia A."/>
            <person name="Saranga D.J."/>
            <person name="Sato H."/>
            <person name="Schaeffer S.W."/>
            <person name="Schatz M.C."/>
            <person name="Schlenke T."/>
            <person name="Schwartz R."/>
            <person name="Segarra C."/>
            <person name="Singh R.S."/>
            <person name="Sirot L."/>
            <person name="Sirota M."/>
            <person name="Sisneros N.B."/>
            <person name="Smith C.D."/>
            <person name="Smith T.F."/>
            <person name="Spieth J."/>
            <person name="Stage D.E."/>
            <person name="Stark A."/>
            <person name="Stephan W."/>
            <person name="Strausberg R.L."/>
            <person name="Strempel S."/>
            <person name="Sturgill D."/>
            <person name="Sutton G."/>
            <person name="Sutton G.G."/>
            <person name="Tao W."/>
            <person name="Teichmann S."/>
            <person name="Tobari Y.N."/>
            <person name="Tomimura Y."/>
            <person name="Tsolas J.M."/>
            <person name="Valente V.L."/>
            <person name="Venter E."/>
            <person name="Venter J.C."/>
            <person name="Vicario S."/>
            <person name="Vieira F.G."/>
            <person name="Vilella A.J."/>
            <person name="Villasante A."/>
            <person name="Walenz B."/>
            <person name="Wang J."/>
            <person name="Wasserman M."/>
            <person name="Watts T."/>
            <person name="Wilson D."/>
            <person name="Wilson R.K."/>
            <person name="Wing R.A."/>
            <person name="Wolfner M.F."/>
            <person name="Wong A."/>
            <person name="Wong G.K."/>
            <person name="Wu C.I."/>
            <person name="Wu G."/>
            <person name="Yamamoto D."/>
            <person name="Yang H.P."/>
            <person name="Yang S.P."/>
            <person name="Yorke J.A."/>
            <person name="Yoshida K."/>
            <person name="Zdobnov E."/>
            <person name="Zhang P."/>
            <person name="Zhang Y."/>
            <person name="Zimin A.V."/>
            <person name="Baldwin J."/>
            <person name="Abdouelleil A."/>
            <person name="Abdulkadir J."/>
            <person name="Abebe A."/>
            <person name="Abera B."/>
            <person name="Abreu J."/>
            <person name="Acer S.C."/>
            <person name="Aftuck L."/>
            <person name="Alexander A."/>
            <person name="An P."/>
            <person name="Anderson E."/>
            <person name="Anderson S."/>
            <person name="Arachi H."/>
            <person name="Azer M."/>
            <person name="Bachantsang P."/>
            <person name="Barry A."/>
            <person name="Bayul T."/>
            <person name="Berlin A."/>
            <person name="Bessette D."/>
            <person name="Bloom T."/>
            <person name="Blye J."/>
            <person name="Boguslavskiy L."/>
            <person name="Bonnet C."/>
            <person name="Boukhgalter B."/>
            <person name="Bourzgui I."/>
            <person name="Brown A."/>
            <person name="Cahill P."/>
            <person name="Channer S."/>
            <person name="Cheshatsang Y."/>
            <person name="Chuda L."/>
            <person name="Citroen M."/>
            <person name="Collymore A."/>
            <person name="Cooke P."/>
            <person name="Costello M."/>
            <person name="D'Aco K."/>
            <person name="Daza R."/>
            <person name="De Haan G."/>
            <person name="DeGray S."/>
            <person name="DeMaso C."/>
            <person name="Dhargay N."/>
            <person name="Dooley K."/>
            <person name="Dooley E."/>
            <person name="Doricent M."/>
            <person name="Dorje P."/>
            <person name="Dorjee K."/>
            <person name="Dupes A."/>
            <person name="Elong R."/>
            <person name="Falk J."/>
            <person name="Farina A."/>
            <person name="Faro S."/>
            <person name="Ferguson D."/>
            <person name="Fisher S."/>
            <person name="Foley C.D."/>
            <person name="Franke A."/>
            <person name="Friedrich D."/>
            <person name="Gadbois L."/>
            <person name="Gearin G."/>
            <person name="Gearin C.R."/>
            <person name="Giannoukos G."/>
            <person name="Goode T."/>
            <person name="Graham J."/>
            <person name="Grandbois E."/>
            <person name="Grewal S."/>
            <person name="Gyaltsen K."/>
            <person name="Hafez N."/>
            <person name="Hagos B."/>
            <person name="Hall J."/>
            <person name="Henson C."/>
            <person name="Hollinger A."/>
            <person name="Honan T."/>
            <person name="Huard M.D."/>
            <person name="Hughes L."/>
            <person name="Hurhula B."/>
            <person name="Husby M.E."/>
            <person name="Kamat A."/>
            <person name="Kanga B."/>
            <person name="Kashin S."/>
            <person name="Khazanovich D."/>
            <person name="Kisner P."/>
            <person name="Lance K."/>
            <person name="Lara M."/>
            <person name="Lee W."/>
            <person name="Lennon N."/>
            <person name="Letendre F."/>
            <person name="LeVine R."/>
            <person name="Lipovsky A."/>
            <person name="Liu X."/>
            <person name="Liu J."/>
            <person name="Liu S."/>
            <person name="Lokyitsang T."/>
            <person name="Lokyitsang Y."/>
            <person name="Lubonja R."/>
            <person name="Lui A."/>
            <person name="MacDonald P."/>
            <person name="Magnisalis V."/>
            <person name="Maru K."/>
            <person name="Matthews C."/>
            <person name="McCusker W."/>
            <person name="McDonough S."/>
            <person name="Mehta T."/>
            <person name="Meldrim J."/>
            <person name="Meneus L."/>
            <person name="Mihai O."/>
            <person name="Mihalev A."/>
            <person name="Mihova T."/>
            <person name="Mittelman R."/>
            <person name="Mlenga V."/>
            <person name="Montmayeur A."/>
            <person name="Mulrain L."/>
            <person name="Navidi A."/>
            <person name="Naylor J."/>
            <person name="Negash T."/>
            <person name="Nguyen T."/>
            <person name="Nguyen N."/>
            <person name="Nicol R."/>
            <person name="Norbu C."/>
            <person name="Norbu N."/>
            <person name="Novod N."/>
            <person name="O'Neill B."/>
            <person name="Osman S."/>
            <person name="Markiewicz E."/>
            <person name="Oyono O.L."/>
            <person name="Patti C."/>
            <person name="Phunkhang P."/>
            <person name="Pierre F."/>
            <person name="Priest M."/>
            <person name="Raghuraman S."/>
            <person name="Rege F."/>
            <person name="Reyes R."/>
            <person name="Rise C."/>
            <person name="Rogov P."/>
            <person name="Ross K."/>
            <person name="Ryan E."/>
            <person name="Settipalli S."/>
            <person name="Shea T."/>
            <person name="Sherpa N."/>
            <person name="Shi L."/>
            <person name="Shih D."/>
            <person name="Sparrow T."/>
            <person name="Spaulding J."/>
            <person name="Stalker J."/>
            <person name="Stange-Thomann N."/>
            <person name="Stavropoulos S."/>
            <person name="Stone C."/>
            <person name="Strader C."/>
            <person name="Tesfaye S."/>
            <person name="Thomson T."/>
            <person name="Thoulutsang Y."/>
            <person name="Thoulutsang D."/>
            <person name="Topham K."/>
            <person name="Topping I."/>
            <person name="Tsamla T."/>
            <person name="Vassiliev H."/>
            <person name="Vo A."/>
            <person name="Wangchuk T."/>
            <person name="Wangdi T."/>
            <person name="Weiand M."/>
            <person name="Wilkinson J."/>
            <person name="Wilson A."/>
            <person name="Yadav S."/>
            <person name="Young G."/>
            <person name="Yu Q."/>
            <person name="Zembek L."/>
            <person name="Zhong D."/>
            <person name="Zimmer A."/>
            <person name="Zwirko Z."/>
            <person name="Jaffe D.B."/>
            <person name="Alvarez P."/>
            <person name="Brockman W."/>
            <person name="Butler J."/>
            <person name="Chin C."/>
            <person name="Gnerre S."/>
            <person name="Grabherr M."/>
            <person name="Kleber M."/>
            <person name="Mauceli E."/>
            <person name="MacCallum I."/>
        </authorList>
    </citation>
    <scope>NUCLEOTIDE SEQUENCE [LARGE SCALE GENOMIC DNA]</scope>
    <source>
        <strain evidence="2 3">TSC#14021-0224.01</strain>
    </source>
</reference>
<name>B3NY37_DROER</name>
<reference evidence="2 3" key="2">
    <citation type="journal article" date="2008" name="Bioinformatics">
        <title>Assembly reconciliation.</title>
        <authorList>
            <person name="Zimin A.V."/>
            <person name="Smith D.R."/>
            <person name="Sutton G."/>
            <person name="Yorke J.A."/>
        </authorList>
    </citation>
    <scope>NUCLEOTIDE SEQUENCE [LARGE SCALE GENOMIC DNA]</scope>
    <source>
        <strain evidence="2 3">TSC#14021-0224.01</strain>
    </source>
</reference>
<evidence type="ECO:0000313" key="2">
    <source>
        <dbReference type="EMBL" id="EDV47558.1"/>
    </source>
</evidence>
<feature type="compositionally biased region" description="Acidic residues" evidence="1">
    <location>
        <begin position="117"/>
        <end position="128"/>
    </location>
</feature>
<sequence>MQRSVLKSSCSRTLILLNSLKSLHHNCLHAEQLLEAAPVPKTRCLDLLGRLLHGRLNLLGGRPLPPRFLPLLAGDRCLLFNADEDEEFRRRLAMQLKELRETLQETQELREGKEQDFQELEQQDEEDQPYVPQSREISMEDLTEEELSEVRGLRMSANQDDGKSGNSEQPETSELESEETAEATDPREPRQSRKPQDAHDAIEHVREGEIEGVYWTGEGKRIVTQTPQRKTGHSGFIDGHGEEIPQEESTQEVAPYHPEPRAQATSKVVRKGRKSRSSSKTYTPSDSDE</sequence>
<dbReference type="KEGG" id="der:6549826"/>
<accession>B3NY37</accession>
<feature type="compositionally biased region" description="Basic and acidic residues" evidence="1">
    <location>
        <begin position="184"/>
        <end position="209"/>
    </location>
</feature>
<dbReference type="OMA" id="YLKSTHH"/>
<protein>
    <submittedName>
        <fullName evidence="2">Uncharacterized protein</fullName>
    </submittedName>
</protein>
<dbReference type="OrthoDB" id="7864428at2759"/>
<organism evidence="2 3">
    <name type="scientific">Drosophila erecta</name>
    <name type="common">Fruit fly</name>
    <dbReference type="NCBI Taxonomy" id="7220"/>
    <lineage>
        <taxon>Eukaryota</taxon>
        <taxon>Metazoa</taxon>
        <taxon>Ecdysozoa</taxon>
        <taxon>Arthropoda</taxon>
        <taxon>Hexapoda</taxon>
        <taxon>Insecta</taxon>
        <taxon>Pterygota</taxon>
        <taxon>Neoptera</taxon>
        <taxon>Endopterygota</taxon>
        <taxon>Diptera</taxon>
        <taxon>Brachycera</taxon>
        <taxon>Muscomorpha</taxon>
        <taxon>Ephydroidea</taxon>
        <taxon>Drosophilidae</taxon>
        <taxon>Drosophila</taxon>
        <taxon>Sophophora</taxon>
    </lineage>
</organism>
<keyword evidence="3" id="KW-1185">Reference proteome</keyword>
<dbReference type="PhylomeDB" id="B3NY37"/>
<gene>
    <name evidence="2" type="primary">Dere\GG17576</name>
    <name evidence="2" type="synonym">dere_GLEANR_2492</name>
    <name evidence="2" type="synonym">GG17576</name>
    <name evidence="2" type="ORF">Dere_GG17576</name>
</gene>
<feature type="compositionally biased region" description="Basic and acidic residues" evidence="1">
    <location>
        <begin position="106"/>
        <end position="116"/>
    </location>
</feature>
<proteinExistence type="predicted"/>
<dbReference type="EMBL" id="CH954180">
    <property type="protein sequence ID" value="EDV47558.1"/>
    <property type="molecule type" value="Genomic_DNA"/>
</dbReference>
<evidence type="ECO:0000256" key="1">
    <source>
        <dbReference type="SAM" id="MobiDB-lite"/>
    </source>
</evidence>
<feature type="compositionally biased region" description="Basic residues" evidence="1">
    <location>
        <begin position="268"/>
        <end position="277"/>
    </location>
</feature>
<feature type="region of interest" description="Disordered" evidence="1">
    <location>
        <begin position="106"/>
        <end position="289"/>
    </location>
</feature>
<dbReference type="Proteomes" id="UP000008711">
    <property type="component" value="Unassembled WGS sequence"/>
</dbReference>